<organism evidence="1 2">
    <name type="scientific">Klebsiella pneumoniae</name>
    <dbReference type="NCBI Taxonomy" id="573"/>
    <lineage>
        <taxon>Bacteria</taxon>
        <taxon>Pseudomonadati</taxon>
        <taxon>Pseudomonadota</taxon>
        <taxon>Gammaproteobacteria</taxon>
        <taxon>Enterobacterales</taxon>
        <taxon>Enterobacteriaceae</taxon>
        <taxon>Klebsiella/Raoultella group</taxon>
        <taxon>Klebsiella</taxon>
        <taxon>Klebsiella pneumoniae complex</taxon>
    </lineage>
</organism>
<gene>
    <name evidence="1" type="ORF">EAO28_07735</name>
</gene>
<proteinExistence type="predicted"/>
<dbReference type="RefSeq" id="WP_142734519.1">
    <property type="nucleotide sequence ID" value="NZ_CAIJAJ010000068.1"/>
</dbReference>
<sequence length="135" mass="15757">MMDKYSDQIARISGMNYKEIIDLHFALQEEIKRQYKLRKNKENFNNVIKLCEKSIAISSLVIEAMKKKHKAECNEYARFTGRISPLKFVYPNHYAAGRLSGLLRKQGDLDQVAYIENKMAREGWGSQRQVDLLDL</sequence>
<name>A0A3P2EG08_KLEPN</name>
<accession>A0A3P2EG08</accession>
<evidence type="ECO:0000313" key="1">
    <source>
        <dbReference type="EMBL" id="RRE43360.1"/>
    </source>
</evidence>
<dbReference type="EMBL" id="RCZY01000002">
    <property type="protein sequence ID" value="RRE43360.1"/>
    <property type="molecule type" value="Genomic_DNA"/>
</dbReference>
<protein>
    <submittedName>
        <fullName evidence="1">Uncharacterized protein</fullName>
    </submittedName>
</protein>
<dbReference type="Proteomes" id="UP000272440">
    <property type="component" value="Unassembled WGS sequence"/>
</dbReference>
<comment type="caution">
    <text evidence="1">The sequence shown here is derived from an EMBL/GenBank/DDBJ whole genome shotgun (WGS) entry which is preliminary data.</text>
</comment>
<evidence type="ECO:0000313" key="2">
    <source>
        <dbReference type="Proteomes" id="UP000272440"/>
    </source>
</evidence>
<dbReference type="AlphaFoldDB" id="A0A3P2EG08"/>
<reference evidence="1 2" key="1">
    <citation type="journal article" date="2019" name="Antimicrob. Agents Chemother.">
        <title>Applying Rapid Whole Genome Sequencing to Predict Phenotypic Antimicrobial Susceptibility Testing Results Among Carbapenem-Resistant Klebsiella pneumoniae Clinical Isolates.</title>
        <authorList>
            <person name="Tamma P.D."/>
            <person name="Fan Y."/>
            <person name="Bergman Y."/>
            <person name="Pertea G."/>
            <person name="Kazmi A."/>
            <person name="Lewis S."/>
            <person name="Carroll K.C."/>
            <person name="Schatz M.C."/>
            <person name="Timp W."/>
            <person name="Simner P.J."/>
        </authorList>
    </citation>
    <scope>NUCLEOTIDE SEQUENCE [LARGE SCALE GENOMIC DNA]</scope>
    <source>
        <strain evidence="1 2">KLPN_33</strain>
    </source>
</reference>